<comment type="function">
    <text evidence="4">Component of the eukaryotic translation initiation factor 3 (eIF-3) complex, which is involved in protein synthesis of a specialized repertoire of mRNAs and, together with other initiation factors, stimulates binding of mRNA and methionyl-tRNAi to the 40S ribosome. The eIF-3 complex specifically targets and initiates translation of a subset of mRNAs involved in cell proliferation.</text>
</comment>
<evidence type="ECO:0000313" key="7">
    <source>
        <dbReference type="EnsemblMetazoa" id="HelroP180686"/>
    </source>
</evidence>
<dbReference type="GO" id="GO:0005852">
    <property type="term" value="C:eukaryotic translation initiation factor 3 complex"/>
    <property type="evidence" value="ECO:0000318"/>
    <property type="project" value="GO_Central"/>
</dbReference>
<reference evidence="7" key="3">
    <citation type="submission" date="2015-06" db="UniProtKB">
        <authorList>
            <consortium name="EnsemblMetazoa"/>
        </authorList>
    </citation>
    <scope>IDENTIFICATION</scope>
</reference>
<keyword evidence="8" id="KW-1185">Reference proteome</keyword>
<sequence length="250" mass="29143">MSDADWDADDFEPELNLKGKSTDKWAGEDEEEVKDNWDDEEDETEDQKSSKPEHQVLTTVAPPKKKKSLKEKLAEKEEQKRKEAEDKLEKKKLEVEERKQLTPKELMEEKMKRQKIQEEADLALAIEAFGLDKDDEQKNKKTGEIESFEPNTKEDFDQLKMLLKNKLIKYEKSPLYVSFLESLFRDLVLGVEADNVRKLSTTLTALYNEKLKISKTKPKKKNLKKASLVMEANTLENYDDDAAYDYDDLI</sequence>
<dbReference type="GO" id="GO:0033290">
    <property type="term" value="C:eukaryotic 48S preinitiation complex"/>
    <property type="evidence" value="ECO:0007669"/>
    <property type="project" value="UniProtKB-UniRule"/>
</dbReference>
<dbReference type="AlphaFoldDB" id="T1FG61"/>
<dbReference type="FunCoup" id="T1FG61">
    <property type="interactions" value="1440"/>
</dbReference>
<feature type="compositionally biased region" description="Basic and acidic residues" evidence="5">
    <location>
        <begin position="15"/>
        <end position="27"/>
    </location>
</feature>
<dbReference type="PANTHER" id="PTHR21681:SF0">
    <property type="entry name" value="EUKARYOTIC TRANSLATION INITIATION FACTOR 3 SUBUNIT J"/>
    <property type="match status" value="1"/>
</dbReference>
<dbReference type="OrthoDB" id="20381at2759"/>
<dbReference type="InParanoid" id="T1FG61"/>
<comment type="subcellular location">
    <subcellularLocation>
        <location evidence="4">Cytoplasm</location>
    </subcellularLocation>
</comment>
<evidence type="ECO:0000256" key="5">
    <source>
        <dbReference type="SAM" id="MobiDB-lite"/>
    </source>
</evidence>
<protein>
    <recommendedName>
        <fullName evidence="4">Eukaryotic translation initiation factor 3 subunit J</fullName>
        <shortName evidence="4">eIF3j</shortName>
    </recommendedName>
</protein>
<dbReference type="GO" id="GO:0003743">
    <property type="term" value="F:translation initiation factor activity"/>
    <property type="evidence" value="ECO:0007669"/>
    <property type="project" value="UniProtKB-UniRule"/>
</dbReference>
<feature type="compositionally biased region" description="Acidic residues" evidence="5">
    <location>
        <begin position="1"/>
        <end position="13"/>
    </location>
</feature>
<evidence type="ECO:0000256" key="3">
    <source>
        <dbReference type="ARBA" id="ARBA00022917"/>
    </source>
</evidence>
<dbReference type="CTD" id="20207810"/>
<evidence type="ECO:0000256" key="4">
    <source>
        <dbReference type="HAMAP-Rule" id="MF_03009"/>
    </source>
</evidence>
<accession>T1FG61</accession>
<feature type="compositionally biased region" description="Basic and acidic residues" evidence="5">
    <location>
        <begin position="70"/>
        <end position="108"/>
    </location>
</feature>
<dbReference type="GO" id="GO:0016282">
    <property type="term" value="C:eukaryotic 43S preinitiation complex"/>
    <property type="evidence" value="ECO:0007669"/>
    <property type="project" value="UniProtKB-UniRule"/>
</dbReference>
<dbReference type="Pfam" id="PF08597">
    <property type="entry name" value="eIF3_subunit"/>
    <property type="match status" value="1"/>
</dbReference>
<dbReference type="Proteomes" id="UP000015101">
    <property type="component" value="Unassembled WGS sequence"/>
</dbReference>
<comment type="similarity">
    <text evidence="4">Belongs to the eIF-3 subunit J family.</text>
</comment>
<dbReference type="HAMAP" id="MF_03009">
    <property type="entry name" value="eIF3j"/>
    <property type="match status" value="1"/>
</dbReference>
<dbReference type="EMBL" id="AMQM01007328">
    <property type="status" value="NOT_ANNOTATED_CDS"/>
    <property type="molecule type" value="Genomic_DNA"/>
</dbReference>
<evidence type="ECO:0000256" key="1">
    <source>
        <dbReference type="ARBA" id="ARBA00022490"/>
    </source>
</evidence>
<dbReference type="PANTHER" id="PTHR21681">
    <property type="entry name" value="EUKARYOTIC TRANSLATION INITIATION FACTOR 3 SUBUNIT J"/>
    <property type="match status" value="1"/>
</dbReference>
<organism evidence="7 8">
    <name type="scientific">Helobdella robusta</name>
    <name type="common">Californian leech</name>
    <dbReference type="NCBI Taxonomy" id="6412"/>
    <lineage>
        <taxon>Eukaryota</taxon>
        <taxon>Metazoa</taxon>
        <taxon>Spiralia</taxon>
        <taxon>Lophotrochozoa</taxon>
        <taxon>Annelida</taxon>
        <taxon>Clitellata</taxon>
        <taxon>Hirudinea</taxon>
        <taxon>Rhynchobdellida</taxon>
        <taxon>Glossiphoniidae</taxon>
        <taxon>Helobdella</taxon>
    </lineage>
</organism>
<proteinExistence type="inferred from homology"/>
<reference evidence="6 8" key="2">
    <citation type="journal article" date="2013" name="Nature">
        <title>Insights into bilaterian evolution from three spiralian genomes.</title>
        <authorList>
            <person name="Simakov O."/>
            <person name="Marletaz F."/>
            <person name="Cho S.J."/>
            <person name="Edsinger-Gonzales E."/>
            <person name="Havlak P."/>
            <person name="Hellsten U."/>
            <person name="Kuo D.H."/>
            <person name="Larsson T."/>
            <person name="Lv J."/>
            <person name="Arendt D."/>
            <person name="Savage R."/>
            <person name="Osoegawa K."/>
            <person name="de Jong P."/>
            <person name="Grimwood J."/>
            <person name="Chapman J.A."/>
            <person name="Shapiro H."/>
            <person name="Aerts A."/>
            <person name="Otillar R.P."/>
            <person name="Terry A.Y."/>
            <person name="Boore J.L."/>
            <person name="Grigoriev I.V."/>
            <person name="Lindberg D.R."/>
            <person name="Seaver E.C."/>
            <person name="Weisblat D.A."/>
            <person name="Putnam N.H."/>
            <person name="Rokhsar D.S."/>
        </authorList>
    </citation>
    <scope>NUCLEOTIDE SEQUENCE</scope>
</reference>
<dbReference type="RefSeq" id="XP_009028240.1">
    <property type="nucleotide sequence ID" value="XM_009029992.1"/>
</dbReference>
<comment type="subunit">
    <text evidence="4">Component of the eukaryotic translation initiation factor 3 (eIF-3) complex.</text>
</comment>
<dbReference type="eggNOG" id="KOG4813">
    <property type="taxonomic scope" value="Eukaryota"/>
</dbReference>
<evidence type="ECO:0000313" key="6">
    <source>
        <dbReference type="EMBL" id="ESN93597.1"/>
    </source>
</evidence>
<dbReference type="KEGG" id="hro:HELRODRAFT_180686"/>
<dbReference type="GeneID" id="20207810"/>
<feature type="compositionally biased region" description="Acidic residues" evidence="5">
    <location>
        <begin position="28"/>
        <end position="45"/>
    </location>
</feature>
<dbReference type="STRING" id="6412.T1FG61"/>
<dbReference type="HOGENOM" id="CLU_085806_2_1_1"/>
<dbReference type="InterPro" id="IPR013906">
    <property type="entry name" value="eIF3j"/>
</dbReference>
<dbReference type="InterPro" id="IPR023194">
    <property type="entry name" value="eIF3-like_dom_sf"/>
</dbReference>
<evidence type="ECO:0000313" key="8">
    <source>
        <dbReference type="Proteomes" id="UP000015101"/>
    </source>
</evidence>
<dbReference type="EnsemblMetazoa" id="HelroT180686">
    <property type="protein sequence ID" value="HelroP180686"/>
    <property type="gene ID" value="HelroG180686"/>
</dbReference>
<reference evidence="8" key="1">
    <citation type="submission" date="2012-12" db="EMBL/GenBank/DDBJ databases">
        <authorList>
            <person name="Hellsten U."/>
            <person name="Grimwood J."/>
            <person name="Chapman J.A."/>
            <person name="Shapiro H."/>
            <person name="Aerts A."/>
            <person name="Otillar R.P."/>
            <person name="Terry A.Y."/>
            <person name="Boore J.L."/>
            <person name="Simakov O."/>
            <person name="Marletaz F."/>
            <person name="Cho S.-J."/>
            <person name="Edsinger-Gonzales E."/>
            <person name="Havlak P."/>
            <person name="Kuo D.-H."/>
            <person name="Larsson T."/>
            <person name="Lv J."/>
            <person name="Arendt D."/>
            <person name="Savage R."/>
            <person name="Osoegawa K."/>
            <person name="de Jong P."/>
            <person name="Lindberg D.R."/>
            <person name="Seaver E.C."/>
            <person name="Weisblat D.A."/>
            <person name="Putnam N.H."/>
            <person name="Grigoriev I.V."/>
            <person name="Rokhsar D.S."/>
        </authorList>
    </citation>
    <scope>NUCLEOTIDE SEQUENCE</scope>
</reference>
<dbReference type="OMA" id="KPHYALW"/>
<dbReference type="EMBL" id="KB097599">
    <property type="protein sequence ID" value="ESN93597.1"/>
    <property type="molecule type" value="Genomic_DNA"/>
</dbReference>
<keyword evidence="1 4" id="KW-0963">Cytoplasm</keyword>
<gene>
    <name evidence="7" type="primary">20207810</name>
    <name evidence="6" type="ORF">HELRODRAFT_180686</name>
</gene>
<keyword evidence="3 4" id="KW-0648">Protein biosynthesis</keyword>
<name>T1FG61_HELRO</name>
<keyword evidence="2 4" id="KW-0396">Initiation factor</keyword>
<dbReference type="Gene3D" id="1.10.246.60">
    <property type="entry name" value="Eukaryotic translation initiation factor 3 like domains"/>
    <property type="match status" value="1"/>
</dbReference>
<dbReference type="GO" id="GO:0001732">
    <property type="term" value="P:formation of cytoplasmic translation initiation complex"/>
    <property type="evidence" value="ECO:0007669"/>
    <property type="project" value="UniProtKB-UniRule"/>
</dbReference>
<feature type="region of interest" description="Disordered" evidence="5">
    <location>
        <begin position="1"/>
        <end position="108"/>
    </location>
</feature>
<evidence type="ECO:0000256" key="2">
    <source>
        <dbReference type="ARBA" id="ARBA00022540"/>
    </source>
</evidence>